<reference evidence="10 11" key="2">
    <citation type="submission" date="2018-03" db="EMBL/GenBank/DDBJ databases">
        <title>The ancient ancestry and fast evolution of plastids.</title>
        <authorList>
            <person name="Moore K.R."/>
            <person name="Magnabosco C."/>
            <person name="Momper L."/>
            <person name="Gold D.A."/>
            <person name="Bosak T."/>
            <person name="Fournier G.P."/>
        </authorList>
    </citation>
    <scope>NUCLEOTIDE SEQUENCE [LARGE SCALE GENOMIC DNA]</scope>
    <source>
        <strain evidence="10 11">CCAP 1448/3</strain>
    </source>
</reference>
<dbReference type="Gene3D" id="1.20.1080.10">
    <property type="entry name" value="Glycerol uptake facilitator protein"/>
    <property type="match status" value="1"/>
</dbReference>
<comment type="similarity">
    <text evidence="2 8">Belongs to the MIP/aquaporin (TC 1.A.8) family.</text>
</comment>
<sequence>MLTNLTIWKRLHWAEYIAEVIGTTLVVFVGLSTAVFNFAEGLPMEQLIPDRGLRLLMTGVVFAGSGSLVAISPLGKLSGAHINPAVSLAFWIQGKMSEIDFLGYIIAQFCGGIVGAFLLVTVWGKYAASVNNGMTLPGTDYSLLFVFSAEIYMTFLLVLSISIFLSSSRLMQWTPLMTWLLMATMVWLGSPISGTSVNPARSFGPALVTWFWQDQWIYYIGPILGSLMAVMAFRLLSMGKRSVLTGKLFHVPHYRCIFQNIKAPHLQDGRIYSKI</sequence>
<keyword evidence="11" id="KW-1185">Reference proteome</keyword>
<dbReference type="GO" id="GO:0005886">
    <property type="term" value="C:plasma membrane"/>
    <property type="evidence" value="ECO:0007669"/>
    <property type="project" value="UniProtKB-SubCell"/>
</dbReference>
<feature type="transmembrane region" description="Helical" evidence="9">
    <location>
        <begin position="20"/>
        <end position="39"/>
    </location>
</feature>
<dbReference type="InterPro" id="IPR022357">
    <property type="entry name" value="MIP_CS"/>
</dbReference>
<evidence type="ECO:0000256" key="6">
    <source>
        <dbReference type="ARBA" id="ARBA00022989"/>
    </source>
</evidence>
<feature type="transmembrane region" description="Helical" evidence="9">
    <location>
        <begin position="177"/>
        <end position="196"/>
    </location>
</feature>
<dbReference type="PANTHER" id="PTHR19139:SF199">
    <property type="entry name" value="MIP17260P"/>
    <property type="match status" value="1"/>
</dbReference>
<keyword evidence="6 9" id="KW-1133">Transmembrane helix</keyword>
<evidence type="ECO:0000256" key="7">
    <source>
        <dbReference type="ARBA" id="ARBA00023136"/>
    </source>
</evidence>
<evidence type="ECO:0000256" key="5">
    <source>
        <dbReference type="ARBA" id="ARBA00022692"/>
    </source>
</evidence>
<dbReference type="PROSITE" id="PS00221">
    <property type="entry name" value="MIP"/>
    <property type="match status" value="1"/>
</dbReference>
<feature type="transmembrane region" description="Helical" evidence="9">
    <location>
        <begin position="101"/>
        <end position="123"/>
    </location>
</feature>
<dbReference type="Pfam" id="PF00230">
    <property type="entry name" value="MIP"/>
    <property type="match status" value="1"/>
</dbReference>
<evidence type="ECO:0000313" key="11">
    <source>
        <dbReference type="Proteomes" id="UP000238762"/>
    </source>
</evidence>
<feature type="transmembrane region" description="Helical" evidence="9">
    <location>
        <begin position="216"/>
        <end position="236"/>
    </location>
</feature>
<reference evidence="10 11" key="1">
    <citation type="submission" date="2018-02" db="EMBL/GenBank/DDBJ databases">
        <authorList>
            <person name="Cohen D.B."/>
            <person name="Kent A.D."/>
        </authorList>
    </citation>
    <scope>NUCLEOTIDE SEQUENCE [LARGE SCALE GENOMIC DNA]</scope>
    <source>
        <strain evidence="10 11">CCAP 1448/3</strain>
    </source>
</reference>
<evidence type="ECO:0000256" key="4">
    <source>
        <dbReference type="ARBA" id="ARBA00022475"/>
    </source>
</evidence>
<evidence type="ECO:0000256" key="3">
    <source>
        <dbReference type="ARBA" id="ARBA00022448"/>
    </source>
</evidence>
<dbReference type="InterPro" id="IPR000425">
    <property type="entry name" value="MIP"/>
</dbReference>
<keyword evidence="4" id="KW-1003">Cell membrane</keyword>
<dbReference type="OrthoDB" id="9807293at2"/>
<dbReference type="PRINTS" id="PR00783">
    <property type="entry name" value="MINTRINSICP"/>
</dbReference>
<gene>
    <name evidence="10" type="ORF">C7B64_10025</name>
</gene>
<evidence type="ECO:0000256" key="8">
    <source>
        <dbReference type="RuleBase" id="RU000477"/>
    </source>
</evidence>
<name>A0A2T1C4R8_9CYAN</name>
<keyword evidence="7 9" id="KW-0472">Membrane</keyword>
<dbReference type="InterPro" id="IPR023271">
    <property type="entry name" value="Aquaporin-like"/>
</dbReference>
<evidence type="ECO:0000256" key="1">
    <source>
        <dbReference type="ARBA" id="ARBA00004651"/>
    </source>
</evidence>
<keyword evidence="5 8" id="KW-0812">Transmembrane</keyword>
<dbReference type="PANTHER" id="PTHR19139">
    <property type="entry name" value="AQUAPORIN TRANSPORTER"/>
    <property type="match status" value="1"/>
</dbReference>
<feature type="transmembrane region" description="Helical" evidence="9">
    <location>
        <begin position="143"/>
        <end position="165"/>
    </location>
</feature>
<evidence type="ECO:0000313" key="10">
    <source>
        <dbReference type="EMBL" id="PSB03137.1"/>
    </source>
</evidence>
<dbReference type="RefSeq" id="WP_106288506.1">
    <property type="nucleotide sequence ID" value="NZ_CAWNTC010000016.1"/>
</dbReference>
<evidence type="ECO:0000256" key="2">
    <source>
        <dbReference type="ARBA" id="ARBA00006175"/>
    </source>
</evidence>
<keyword evidence="3 8" id="KW-0813">Transport</keyword>
<proteinExistence type="inferred from homology"/>
<dbReference type="GO" id="GO:0015250">
    <property type="term" value="F:water channel activity"/>
    <property type="evidence" value="ECO:0007669"/>
    <property type="project" value="TreeGrafter"/>
</dbReference>
<dbReference type="AlphaFoldDB" id="A0A2T1C4R8"/>
<organism evidence="10 11">
    <name type="scientific">Merismopedia glauca CCAP 1448/3</name>
    <dbReference type="NCBI Taxonomy" id="1296344"/>
    <lineage>
        <taxon>Bacteria</taxon>
        <taxon>Bacillati</taxon>
        <taxon>Cyanobacteriota</taxon>
        <taxon>Cyanophyceae</taxon>
        <taxon>Synechococcales</taxon>
        <taxon>Merismopediaceae</taxon>
        <taxon>Merismopedia</taxon>
    </lineage>
</organism>
<dbReference type="SUPFAM" id="SSF81338">
    <property type="entry name" value="Aquaporin-like"/>
    <property type="match status" value="1"/>
</dbReference>
<dbReference type="EMBL" id="PVWJ01000040">
    <property type="protein sequence ID" value="PSB03137.1"/>
    <property type="molecule type" value="Genomic_DNA"/>
</dbReference>
<accession>A0A2T1C4R8</accession>
<comment type="caution">
    <text evidence="10">The sequence shown here is derived from an EMBL/GenBank/DDBJ whole genome shotgun (WGS) entry which is preliminary data.</text>
</comment>
<dbReference type="Proteomes" id="UP000238762">
    <property type="component" value="Unassembled WGS sequence"/>
</dbReference>
<dbReference type="InterPro" id="IPR034294">
    <property type="entry name" value="Aquaporin_transptr"/>
</dbReference>
<protein>
    <submittedName>
        <fullName evidence="10">Aquaporin family protein</fullName>
    </submittedName>
</protein>
<feature type="transmembrane region" description="Helical" evidence="9">
    <location>
        <begin position="51"/>
        <end position="71"/>
    </location>
</feature>
<evidence type="ECO:0000256" key="9">
    <source>
        <dbReference type="SAM" id="Phobius"/>
    </source>
</evidence>
<comment type="subcellular location">
    <subcellularLocation>
        <location evidence="1">Cell membrane</location>
        <topology evidence="1">Multi-pass membrane protein</topology>
    </subcellularLocation>
</comment>